<dbReference type="Pfam" id="PF03466">
    <property type="entry name" value="LysR_substrate"/>
    <property type="match status" value="1"/>
</dbReference>
<dbReference type="CDD" id="cd05466">
    <property type="entry name" value="PBP2_LTTR_substrate"/>
    <property type="match status" value="1"/>
</dbReference>
<evidence type="ECO:0000313" key="3">
    <source>
        <dbReference type="Proteomes" id="UP000004080"/>
    </source>
</evidence>
<evidence type="ECO:0000313" key="2">
    <source>
        <dbReference type="EMBL" id="EIT86488.1"/>
    </source>
</evidence>
<dbReference type="GO" id="GO:0005829">
    <property type="term" value="C:cytosol"/>
    <property type="evidence" value="ECO:0007669"/>
    <property type="project" value="TreeGrafter"/>
</dbReference>
<proteinExistence type="predicted"/>
<gene>
    <name evidence="2" type="ORF">A374_05981</name>
</gene>
<organism evidence="2 3">
    <name type="scientific">Fictibacillus macauensis ZFHKF-1</name>
    <dbReference type="NCBI Taxonomy" id="1196324"/>
    <lineage>
        <taxon>Bacteria</taxon>
        <taxon>Bacillati</taxon>
        <taxon>Bacillota</taxon>
        <taxon>Bacilli</taxon>
        <taxon>Bacillales</taxon>
        <taxon>Fictibacillaceae</taxon>
        <taxon>Fictibacillus</taxon>
    </lineage>
</organism>
<dbReference type="GO" id="GO:0006355">
    <property type="term" value="P:regulation of DNA-templated transcription"/>
    <property type="evidence" value="ECO:0007669"/>
    <property type="project" value="TreeGrafter"/>
</dbReference>
<dbReference type="InterPro" id="IPR005119">
    <property type="entry name" value="LysR_subst-bd"/>
</dbReference>
<evidence type="ECO:0000259" key="1">
    <source>
        <dbReference type="Pfam" id="PF03466"/>
    </source>
</evidence>
<feature type="domain" description="LysR substrate-binding" evidence="1">
    <location>
        <begin position="2"/>
        <end position="138"/>
    </location>
</feature>
<sequence length="148" mass="16478">MKDNRLDAAIIDQHAASHVYWQEDLFSECYYAIVSLQHSLACLDAVTIEQLSKETLILHQAPCNSRTHLLTAFKQSTHQSTTLDDVPFGDYIFGLVMANRGITMMTELAAMATAHLPLKGPPIKDAPLQRIISLVAKNKNTGQKLLHH</sequence>
<protein>
    <submittedName>
        <fullName evidence="2">LysR family transcriptional regulator</fullName>
    </submittedName>
</protein>
<comment type="caution">
    <text evidence="2">The sequence shown here is derived from an EMBL/GenBank/DDBJ whole genome shotgun (WGS) entry which is preliminary data.</text>
</comment>
<dbReference type="PATRIC" id="fig|1196324.3.peg.1219"/>
<name>I8UI47_9BACL</name>
<dbReference type="PANTHER" id="PTHR30419">
    <property type="entry name" value="HTH-TYPE TRANSCRIPTIONAL REGULATOR YBHD"/>
    <property type="match status" value="1"/>
</dbReference>
<dbReference type="STRING" id="1196324.A374_05981"/>
<keyword evidence="3" id="KW-1185">Reference proteome</keyword>
<dbReference type="InterPro" id="IPR050950">
    <property type="entry name" value="HTH-type_LysR_regulators"/>
</dbReference>
<dbReference type="SUPFAM" id="SSF53850">
    <property type="entry name" value="Periplasmic binding protein-like II"/>
    <property type="match status" value="1"/>
</dbReference>
<reference evidence="2 3" key="1">
    <citation type="journal article" date="2012" name="J. Bacteriol.">
        <title>Genome of Bacillus macauensis ZFHKF-1, a Long-Chain-Forming Bacterium.</title>
        <authorList>
            <person name="Cai L."/>
            <person name="Zhang T."/>
        </authorList>
    </citation>
    <scope>NUCLEOTIDE SEQUENCE [LARGE SCALE GENOMIC DNA]</scope>
    <source>
        <strain evidence="2 3">ZFHKF-1</strain>
    </source>
</reference>
<dbReference type="Proteomes" id="UP000004080">
    <property type="component" value="Unassembled WGS sequence"/>
</dbReference>
<accession>I8UI47</accession>
<dbReference type="Gene3D" id="3.40.190.290">
    <property type="match status" value="1"/>
</dbReference>
<dbReference type="EMBL" id="AKKV01000021">
    <property type="protein sequence ID" value="EIT86488.1"/>
    <property type="molecule type" value="Genomic_DNA"/>
</dbReference>
<dbReference type="AlphaFoldDB" id="I8UI47"/>